<keyword evidence="2" id="KW-1185">Reference proteome</keyword>
<dbReference type="Proteomes" id="UP001604336">
    <property type="component" value="Unassembled WGS sequence"/>
</dbReference>
<name>A0ABD1UN85_9LAMI</name>
<proteinExistence type="predicted"/>
<sequence>MPHSFEELATSAHDLEIQIVRHKSYLLSDLHYKKDPKKKIKRDGKLGKPKVAMKIFTGRATIIFQKPTTNLSPKPKLKFRPNKAQFQKKGLLTLKKLEENEYPFSDSDVS</sequence>
<protein>
    <submittedName>
        <fullName evidence="1">Uncharacterized protein</fullName>
    </submittedName>
</protein>
<gene>
    <name evidence="1" type="ORF">Adt_11581</name>
</gene>
<evidence type="ECO:0000313" key="2">
    <source>
        <dbReference type="Proteomes" id="UP001604336"/>
    </source>
</evidence>
<dbReference type="EMBL" id="JBFOLK010000003">
    <property type="protein sequence ID" value="KAL2526527.1"/>
    <property type="molecule type" value="Genomic_DNA"/>
</dbReference>
<organism evidence="1 2">
    <name type="scientific">Abeliophyllum distichum</name>
    <dbReference type="NCBI Taxonomy" id="126358"/>
    <lineage>
        <taxon>Eukaryota</taxon>
        <taxon>Viridiplantae</taxon>
        <taxon>Streptophyta</taxon>
        <taxon>Embryophyta</taxon>
        <taxon>Tracheophyta</taxon>
        <taxon>Spermatophyta</taxon>
        <taxon>Magnoliopsida</taxon>
        <taxon>eudicotyledons</taxon>
        <taxon>Gunneridae</taxon>
        <taxon>Pentapetalae</taxon>
        <taxon>asterids</taxon>
        <taxon>lamiids</taxon>
        <taxon>Lamiales</taxon>
        <taxon>Oleaceae</taxon>
        <taxon>Forsythieae</taxon>
        <taxon>Abeliophyllum</taxon>
    </lineage>
</organism>
<reference evidence="2" key="1">
    <citation type="submission" date="2024-07" db="EMBL/GenBank/DDBJ databases">
        <title>Two chromosome-level genome assemblies of Korean endemic species Abeliophyllum distichum and Forsythia ovata (Oleaceae).</title>
        <authorList>
            <person name="Jang H."/>
        </authorList>
    </citation>
    <scope>NUCLEOTIDE SEQUENCE [LARGE SCALE GENOMIC DNA]</scope>
</reference>
<accession>A0ABD1UN85</accession>
<comment type="caution">
    <text evidence="1">The sequence shown here is derived from an EMBL/GenBank/DDBJ whole genome shotgun (WGS) entry which is preliminary data.</text>
</comment>
<dbReference type="AlphaFoldDB" id="A0ABD1UN85"/>
<evidence type="ECO:0000313" key="1">
    <source>
        <dbReference type="EMBL" id="KAL2526527.1"/>
    </source>
</evidence>